<protein>
    <submittedName>
        <fullName evidence="1">Uncharacterized protein</fullName>
    </submittedName>
</protein>
<name>A0A7W5YNP0_9ACTN</name>
<keyword evidence="2" id="KW-1185">Reference proteome</keyword>
<proteinExistence type="predicted"/>
<reference evidence="1 2" key="1">
    <citation type="submission" date="2020-08" db="EMBL/GenBank/DDBJ databases">
        <title>Sequencing the genomes of 1000 actinobacteria strains.</title>
        <authorList>
            <person name="Klenk H.-P."/>
        </authorList>
    </citation>
    <scope>NUCLEOTIDE SEQUENCE [LARGE SCALE GENOMIC DNA]</scope>
    <source>
        <strain evidence="1 2">DSM 44320</strain>
    </source>
</reference>
<dbReference type="EMBL" id="JACIBV010000001">
    <property type="protein sequence ID" value="MBB3727687.1"/>
    <property type="molecule type" value="Genomic_DNA"/>
</dbReference>
<sequence>MIATNDRQNSTWAMSAVVKPMSTPVLTNSDSSEAPMTSSGEEIAANMTRFVAPCPLNL</sequence>
<comment type="caution">
    <text evidence="1">The sequence shown here is derived from an EMBL/GenBank/DDBJ whole genome shotgun (WGS) entry which is preliminary data.</text>
</comment>
<evidence type="ECO:0000313" key="1">
    <source>
        <dbReference type="EMBL" id="MBB3727687.1"/>
    </source>
</evidence>
<dbReference type="Proteomes" id="UP000579945">
    <property type="component" value="Unassembled WGS sequence"/>
</dbReference>
<organism evidence="1 2">
    <name type="scientific">Nonomuraea dietziae</name>
    <dbReference type="NCBI Taxonomy" id="65515"/>
    <lineage>
        <taxon>Bacteria</taxon>
        <taxon>Bacillati</taxon>
        <taxon>Actinomycetota</taxon>
        <taxon>Actinomycetes</taxon>
        <taxon>Streptosporangiales</taxon>
        <taxon>Streptosporangiaceae</taxon>
        <taxon>Nonomuraea</taxon>
    </lineage>
</organism>
<dbReference type="AlphaFoldDB" id="A0A7W5YNP0"/>
<evidence type="ECO:0000313" key="2">
    <source>
        <dbReference type="Proteomes" id="UP000579945"/>
    </source>
</evidence>
<accession>A0A7W5YNP0</accession>
<gene>
    <name evidence="1" type="ORF">FHR33_003547</name>
</gene>